<dbReference type="Proteomes" id="UP000001876">
    <property type="component" value="Unassembled WGS sequence"/>
</dbReference>
<proteinExistence type="predicted"/>
<evidence type="ECO:0000256" key="1">
    <source>
        <dbReference type="SAM" id="MobiDB-lite"/>
    </source>
</evidence>
<name>C1MPL4_MICPC</name>
<dbReference type="GeneID" id="9683075"/>
<dbReference type="AlphaFoldDB" id="C1MPL4"/>
<reference evidence="2 3" key="1">
    <citation type="journal article" date="2009" name="Science">
        <title>Green evolution and dynamic adaptations revealed by genomes of the marine picoeukaryotes Micromonas.</title>
        <authorList>
            <person name="Worden A.Z."/>
            <person name="Lee J.H."/>
            <person name="Mock T."/>
            <person name="Rouze P."/>
            <person name="Simmons M.P."/>
            <person name="Aerts A.L."/>
            <person name="Allen A.E."/>
            <person name="Cuvelier M.L."/>
            <person name="Derelle E."/>
            <person name="Everett M.V."/>
            <person name="Foulon E."/>
            <person name="Grimwood J."/>
            <person name="Gundlach H."/>
            <person name="Henrissat B."/>
            <person name="Napoli C."/>
            <person name="McDonald S.M."/>
            <person name="Parker M.S."/>
            <person name="Rombauts S."/>
            <person name="Salamov A."/>
            <person name="Von Dassow P."/>
            <person name="Badger J.H."/>
            <person name="Coutinho P.M."/>
            <person name="Demir E."/>
            <person name="Dubchak I."/>
            <person name="Gentemann C."/>
            <person name="Eikrem W."/>
            <person name="Gready J.E."/>
            <person name="John U."/>
            <person name="Lanier W."/>
            <person name="Lindquist E.A."/>
            <person name="Lucas S."/>
            <person name="Mayer K.F."/>
            <person name="Moreau H."/>
            <person name="Not F."/>
            <person name="Otillar R."/>
            <person name="Panaud O."/>
            <person name="Pangilinan J."/>
            <person name="Paulsen I."/>
            <person name="Piegu B."/>
            <person name="Poliakov A."/>
            <person name="Robbens S."/>
            <person name="Schmutz J."/>
            <person name="Toulza E."/>
            <person name="Wyss T."/>
            <person name="Zelensky A."/>
            <person name="Zhou K."/>
            <person name="Armbrust E.V."/>
            <person name="Bhattacharya D."/>
            <person name="Goodenough U.W."/>
            <person name="Van de Peer Y."/>
            <person name="Grigoriev I.V."/>
        </authorList>
    </citation>
    <scope>NUCLEOTIDE SEQUENCE [LARGE SCALE GENOMIC DNA]</scope>
    <source>
        <strain evidence="2 3">CCMP1545</strain>
    </source>
</reference>
<feature type="compositionally biased region" description="Pro residues" evidence="1">
    <location>
        <begin position="95"/>
        <end position="106"/>
    </location>
</feature>
<dbReference type="EMBL" id="GG663738">
    <property type="protein sequence ID" value="EEH57551.1"/>
    <property type="molecule type" value="Genomic_DNA"/>
</dbReference>
<dbReference type="KEGG" id="mpp:MICPUCDRAFT_56949"/>
<dbReference type="RefSeq" id="XP_003057600.1">
    <property type="nucleotide sequence ID" value="XM_003057554.1"/>
</dbReference>
<feature type="compositionally biased region" description="Low complexity" evidence="1">
    <location>
        <begin position="81"/>
        <end position="94"/>
    </location>
</feature>
<feature type="region of interest" description="Disordered" evidence="1">
    <location>
        <begin position="81"/>
        <end position="130"/>
    </location>
</feature>
<accession>C1MPL4</accession>
<evidence type="ECO:0000313" key="2">
    <source>
        <dbReference type="EMBL" id="EEH57551.1"/>
    </source>
</evidence>
<sequence length="403" mass="43071">MTTTTTTTTTTFASVVATRGVVDARSRARPNLLSFRGGGIARRNNDGRVATCLSAPPRRVVATGARRRGARARGVVVVAAASASSSSSSSSSPSPARPPRGSPPPRHSTEKRPGDDASASARRRRASPYGTPPFARVLAASILFAASLASPARANAAARRTASSSSATATATVSSVEQMVSSIDPNIVRLPEPVSRAIDSSAQRVGREIRAFARGCERHIKDPWSIEDVWLIVLMQLAIDNWRRQLYEWRLKRRRRVDDGGGEGDEGGEKGPGEIEPFAFDENSFKESLLGWLGGPMKTLQAVWVTLYARDNVVVRMFGFDGGFAGGGVVSRGVGDFDLAVYTLGLGAVAVMCNQRWLPELLRTKAKIAEASLRIVLTRLVAILLSLGRVLLHTGPRTTASAR</sequence>
<protein>
    <submittedName>
        <fullName evidence="2">Predicted protein</fullName>
    </submittedName>
</protein>
<gene>
    <name evidence="2" type="ORF">MICPUCDRAFT_56949</name>
</gene>
<organism evidence="3">
    <name type="scientific">Micromonas pusilla (strain CCMP1545)</name>
    <name type="common">Picoplanktonic green alga</name>
    <dbReference type="NCBI Taxonomy" id="564608"/>
    <lineage>
        <taxon>Eukaryota</taxon>
        <taxon>Viridiplantae</taxon>
        <taxon>Chlorophyta</taxon>
        <taxon>Mamiellophyceae</taxon>
        <taxon>Mamiellales</taxon>
        <taxon>Mamiellaceae</taxon>
        <taxon>Micromonas</taxon>
    </lineage>
</organism>
<evidence type="ECO:0000313" key="3">
    <source>
        <dbReference type="Proteomes" id="UP000001876"/>
    </source>
</evidence>
<keyword evidence="3" id="KW-1185">Reference proteome</keyword>